<dbReference type="NCBIfam" id="TIGR00966">
    <property type="entry name" value="transloc_SecF"/>
    <property type="match status" value="1"/>
</dbReference>
<evidence type="ECO:0000256" key="2">
    <source>
        <dbReference type="ARBA" id="ARBA00022448"/>
    </source>
</evidence>
<dbReference type="InterPro" id="IPR055344">
    <property type="entry name" value="SecD_SecF_C_bact"/>
</dbReference>
<dbReference type="RefSeq" id="WP_034244373.1">
    <property type="nucleotide sequence ID" value="NZ_BJYK01000001.1"/>
</dbReference>
<evidence type="ECO:0000256" key="3">
    <source>
        <dbReference type="ARBA" id="ARBA00022475"/>
    </source>
</evidence>
<evidence type="ECO:0000256" key="9">
    <source>
        <dbReference type="HAMAP-Rule" id="MF_01464"/>
    </source>
</evidence>
<comment type="similarity">
    <text evidence="9">Belongs to the SecD/SecF family. SecF subfamily.</text>
</comment>
<dbReference type="Pfam" id="PF02355">
    <property type="entry name" value="SecD_SecF_C"/>
    <property type="match status" value="1"/>
</dbReference>
<feature type="transmembrane region" description="Helical" evidence="9">
    <location>
        <begin position="279"/>
        <end position="305"/>
    </location>
</feature>
<keyword evidence="8 9" id="KW-0472">Membrane</keyword>
<dbReference type="InterPro" id="IPR005665">
    <property type="entry name" value="SecF_bac"/>
</dbReference>
<dbReference type="Proteomes" id="UP000321484">
    <property type="component" value="Unassembled WGS sequence"/>
</dbReference>
<evidence type="ECO:0000256" key="7">
    <source>
        <dbReference type="ARBA" id="ARBA00023010"/>
    </source>
</evidence>
<feature type="transmembrane region" description="Helical" evidence="9">
    <location>
        <begin position="169"/>
        <end position="189"/>
    </location>
</feature>
<name>A0A511YUI9_9CELL</name>
<evidence type="ECO:0000256" key="4">
    <source>
        <dbReference type="ARBA" id="ARBA00022692"/>
    </source>
</evidence>
<keyword evidence="4 9" id="KW-0812">Transmembrane</keyword>
<dbReference type="HAMAP" id="MF_01464_B">
    <property type="entry name" value="SecF_B"/>
    <property type="match status" value="1"/>
</dbReference>
<dbReference type="GO" id="GO:0065002">
    <property type="term" value="P:intracellular protein transmembrane transport"/>
    <property type="evidence" value="ECO:0007669"/>
    <property type="project" value="UniProtKB-UniRule"/>
</dbReference>
<dbReference type="InterPro" id="IPR048634">
    <property type="entry name" value="SecD_SecF_C"/>
</dbReference>
<evidence type="ECO:0000256" key="10">
    <source>
        <dbReference type="SAM" id="MobiDB-lite"/>
    </source>
</evidence>
<evidence type="ECO:0000259" key="11">
    <source>
        <dbReference type="Pfam" id="PF02355"/>
    </source>
</evidence>
<feature type="compositionally biased region" description="Basic residues" evidence="10">
    <location>
        <begin position="354"/>
        <end position="368"/>
    </location>
</feature>
<dbReference type="NCBIfam" id="TIGR00916">
    <property type="entry name" value="2A0604s01"/>
    <property type="match status" value="1"/>
</dbReference>
<keyword evidence="7 9" id="KW-0811">Translocation</keyword>
<dbReference type="Gene3D" id="1.20.1640.10">
    <property type="entry name" value="Multidrug efflux transporter AcrB transmembrane domain"/>
    <property type="match status" value="1"/>
</dbReference>
<accession>A0A511YUI9</accession>
<comment type="subunit">
    <text evidence="9">Forms a complex with SecD. Part of the essential Sec protein translocation apparatus which comprises SecA, SecYEG and auxiliary proteins SecDF. Other proteins may also be involved.</text>
</comment>
<gene>
    <name evidence="9 12" type="primary">secF</name>
    <name evidence="12" type="ORF">AFE02nite_05600</name>
</gene>
<feature type="domain" description="Protein export membrane protein SecD/SecF C-terminal" evidence="11">
    <location>
        <begin position="120"/>
        <end position="307"/>
    </location>
</feature>
<dbReference type="GO" id="GO:0006605">
    <property type="term" value="P:protein targeting"/>
    <property type="evidence" value="ECO:0007669"/>
    <property type="project" value="UniProtKB-UniRule"/>
</dbReference>
<keyword evidence="6 9" id="KW-1133">Transmembrane helix</keyword>
<evidence type="ECO:0000256" key="1">
    <source>
        <dbReference type="ARBA" id="ARBA00004651"/>
    </source>
</evidence>
<keyword evidence="2 9" id="KW-0813">Transport</keyword>
<dbReference type="InterPro" id="IPR022813">
    <property type="entry name" value="SecD/SecF_arch_bac"/>
</dbReference>
<evidence type="ECO:0000313" key="12">
    <source>
        <dbReference type="EMBL" id="GEN78826.1"/>
    </source>
</evidence>
<proteinExistence type="inferred from homology"/>
<dbReference type="PANTHER" id="PTHR30081">
    <property type="entry name" value="PROTEIN-EXPORT MEMBRANE PROTEIN SEC"/>
    <property type="match status" value="1"/>
</dbReference>
<dbReference type="GO" id="GO:0015450">
    <property type="term" value="F:protein-transporting ATPase activity"/>
    <property type="evidence" value="ECO:0007669"/>
    <property type="project" value="InterPro"/>
</dbReference>
<dbReference type="EMBL" id="BJYK01000001">
    <property type="protein sequence ID" value="GEN78826.1"/>
    <property type="molecule type" value="Genomic_DNA"/>
</dbReference>
<keyword evidence="13" id="KW-1185">Reference proteome</keyword>
<evidence type="ECO:0000256" key="6">
    <source>
        <dbReference type="ARBA" id="ARBA00022989"/>
    </source>
</evidence>
<evidence type="ECO:0000313" key="13">
    <source>
        <dbReference type="Proteomes" id="UP000321484"/>
    </source>
</evidence>
<dbReference type="GO" id="GO:0005886">
    <property type="term" value="C:plasma membrane"/>
    <property type="evidence" value="ECO:0007669"/>
    <property type="project" value="UniProtKB-SubCell"/>
</dbReference>
<feature type="transmembrane region" description="Helical" evidence="9">
    <location>
        <begin position="28"/>
        <end position="54"/>
    </location>
</feature>
<evidence type="ECO:0000256" key="5">
    <source>
        <dbReference type="ARBA" id="ARBA00022927"/>
    </source>
</evidence>
<dbReference type="AlphaFoldDB" id="A0A511YUI9"/>
<comment type="subcellular location">
    <subcellularLocation>
        <location evidence="1 9">Cell membrane</location>
        <topology evidence="1 9">Multi-pass membrane protein</topology>
    </subcellularLocation>
</comment>
<dbReference type="GO" id="GO:0043952">
    <property type="term" value="P:protein transport by the Sec complex"/>
    <property type="evidence" value="ECO:0007669"/>
    <property type="project" value="UniProtKB-UniRule"/>
</dbReference>
<evidence type="ECO:0000256" key="8">
    <source>
        <dbReference type="ARBA" id="ARBA00023136"/>
    </source>
</evidence>
<dbReference type="InterPro" id="IPR022645">
    <property type="entry name" value="SecD/SecF_bac"/>
</dbReference>
<keyword evidence="3 9" id="KW-1003">Cell membrane</keyword>
<organism evidence="12 13">
    <name type="scientific">Actinotalea fermentans</name>
    <dbReference type="NCBI Taxonomy" id="43671"/>
    <lineage>
        <taxon>Bacteria</taxon>
        <taxon>Bacillati</taxon>
        <taxon>Actinomycetota</taxon>
        <taxon>Actinomycetes</taxon>
        <taxon>Micrococcales</taxon>
        <taxon>Cellulomonadaceae</taxon>
        <taxon>Actinotalea</taxon>
    </lineage>
</organism>
<dbReference type="OrthoDB" id="9774769at2"/>
<comment type="caution">
    <text evidence="12">The sequence shown here is derived from an EMBL/GenBank/DDBJ whole genome shotgun (WGS) entry which is preliminary data.</text>
</comment>
<dbReference type="PRINTS" id="PR01755">
    <property type="entry name" value="SECFTRNLCASE"/>
</dbReference>
<keyword evidence="5 9" id="KW-0653">Protein transport</keyword>
<comment type="function">
    <text evidence="9">Part of the Sec protein translocase complex. Interacts with the SecYEG preprotein conducting channel. SecDF uses the proton motive force (PMF) to complete protein translocation after the ATP-dependent function of SecA.</text>
</comment>
<reference evidence="12 13" key="1">
    <citation type="submission" date="2019-07" db="EMBL/GenBank/DDBJ databases">
        <title>Whole genome shotgun sequence of Actinotalea fermentans NBRC 105374.</title>
        <authorList>
            <person name="Hosoyama A."/>
            <person name="Uohara A."/>
            <person name="Ohji S."/>
            <person name="Ichikawa N."/>
        </authorList>
    </citation>
    <scope>NUCLEOTIDE SEQUENCE [LARGE SCALE GENOMIC DNA]</scope>
    <source>
        <strain evidence="12 13">NBRC 105374</strain>
    </source>
</reference>
<dbReference type="PANTHER" id="PTHR30081:SF8">
    <property type="entry name" value="PROTEIN TRANSLOCASE SUBUNIT SECF"/>
    <property type="match status" value="1"/>
</dbReference>
<protein>
    <recommendedName>
        <fullName evidence="9">Protein-export membrane protein SecF</fullName>
    </recommendedName>
</protein>
<sequence>MPGRMAQWGNDLYTGKRSYNIVGTKNRWFALGGAVVLAAVVLLTTVGLNLGIAFRGGSEFTVPGVADVAEQPALDAVAQIEGADPPRVSVVGSDSIRVQTSRLTDDETDELANLLADAYGVDKDQVGSSFIGATWGKDVTSKAMRGLVIFLVLVAAVLTVYFRDWRMAVSGIVALLHDVAITVGVYAAVGWEVTPATMIGFLTILGYSLYDTVVVFDKVRENVAKVLDQKRYTFGELANLAVNQTLVRSLNTSVVAVLPVASILFIGAFLLGAGTLRDIALALFVGILVGTFSSVFLATPLLVWLREREPHIREHNALVTKARAAVVTEDGAEEQVRVRVGALVPGEHQGNRAQPRRKNSSRPAGRKS</sequence>
<feature type="region of interest" description="Disordered" evidence="10">
    <location>
        <begin position="345"/>
        <end position="368"/>
    </location>
</feature>
<feature type="transmembrane region" description="Helical" evidence="9">
    <location>
        <begin position="143"/>
        <end position="162"/>
    </location>
</feature>
<dbReference type="SUPFAM" id="SSF82866">
    <property type="entry name" value="Multidrug efflux transporter AcrB transmembrane domain"/>
    <property type="match status" value="1"/>
</dbReference>
<feature type="transmembrane region" description="Helical" evidence="9">
    <location>
        <begin position="195"/>
        <end position="216"/>
    </location>
</feature>
<feature type="transmembrane region" description="Helical" evidence="9">
    <location>
        <begin position="254"/>
        <end position="273"/>
    </location>
</feature>